<accession>A0A8I1EAK2</accession>
<evidence type="ECO:0000256" key="2">
    <source>
        <dbReference type="ARBA" id="ARBA00022840"/>
    </source>
</evidence>
<dbReference type="GO" id="GO:0017116">
    <property type="term" value="F:single-stranded DNA helicase activity"/>
    <property type="evidence" value="ECO:0007669"/>
    <property type="project" value="TreeGrafter"/>
</dbReference>
<dbReference type="GO" id="GO:0009338">
    <property type="term" value="C:exodeoxyribonuclease V complex"/>
    <property type="evidence" value="ECO:0007669"/>
    <property type="project" value="TreeGrafter"/>
</dbReference>
<dbReference type="Pfam" id="PF13538">
    <property type="entry name" value="UvrD_C_2"/>
    <property type="match status" value="1"/>
</dbReference>
<dbReference type="Gene3D" id="2.30.30.940">
    <property type="match status" value="1"/>
</dbReference>
<dbReference type="RefSeq" id="WP_198746539.1">
    <property type="nucleotide sequence ID" value="NZ_JAEHTE010000002.1"/>
</dbReference>
<evidence type="ECO:0000256" key="1">
    <source>
        <dbReference type="ARBA" id="ARBA00022741"/>
    </source>
</evidence>
<dbReference type="InterPro" id="IPR041451">
    <property type="entry name" value="RecD2_SH13"/>
</dbReference>
<dbReference type="CDD" id="cd17933">
    <property type="entry name" value="DEXSc_RecD-like"/>
    <property type="match status" value="1"/>
</dbReference>
<dbReference type="EMBL" id="JAEHTE010000002">
    <property type="protein sequence ID" value="MBI6882915.1"/>
    <property type="molecule type" value="Genomic_DNA"/>
</dbReference>
<gene>
    <name evidence="4" type="ORF">JEU22_03235</name>
</gene>
<dbReference type="Pfam" id="PF18335">
    <property type="entry name" value="SH3_13"/>
    <property type="match status" value="1"/>
</dbReference>
<dbReference type="PANTHER" id="PTHR43788">
    <property type="entry name" value="DNA2/NAM7 HELICASE FAMILY MEMBER"/>
    <property type="match status" value="1"/>
</dbReference>
<keyword evidence="2" id="KW-0067">ATP-binding</keyword>
<name>A0A8I1EAK2_PSEPU</name>
<dbReference type="AlphaFoldDB" id="A0A8I1EAK2"/>
<evidence type="ECO:0000313" key="5">
    <source>
        <dbReference type="Proteomes" id="UP000637061"/>
    </source>
</evidence>
<dbReference type="InterPro" id="IPR003593">
    <property type="entry name" value="AAA+_ATPase"/>
</dbReference>
<protein>
    <submittedName>
        <fullName evidence="4">AAA family ATPase</fullName>
    </submittedName>
</protein>
<dbReference type="GO" id="GO:0006310">
    <property type="term" value="P:DNA recombination"/>
    <property type="evidence" value="ECO:0007669"/>
    <property type="project" value="TreeGrafter"/>
</dbReference>
<feature type="domain" description="AAA+ ATPase" evidence="3">
    <location>
        <begin position="370"/>
        <end position="511"/>
    </location>
</feature>
<keyword evidence="1" id="KW-0547">Nucleotide-binding</keyword>
<evidence type="ECO:0000313" key="4">
    <source>
        <dbReference type="EMBL" id="MBI6882915.1"/>
    </source>
</evidence>
<dbReference type="InterPro" id="IPR027785">
    <property type="entry name" value="UvrD-like_helicase_C"/>
</dbReference>
<sequence length="802" mass="90132">MKNIRGTAAASYESCQALMSLNKSNYRHTFKVERMLSNDVALLSTTEKVKGTLNGFKWHYDSEQVNFVRATIPGGTTLKVGEEYSIFFREGEHGNGSSQISIDQALTLSDWRFDKPVRTMLQSWRMKFLGAPTLNKFYRTYGEQAFMMVAHQPEAVAALLNLDKRRMLMLSNEVESLQQNWNKINFFLSRNLAMNEAELIVDIFNSSVGSDKKLNPFRVMADRKMSKDLQTRFFKAMGVYQRCKYDLPGVMADFLDIRMSKTGETAILLDVAIKLVSETFDVPKDRVESTIHKMITEGTANYRKLYGHDTISMGRMMELDVMAAKCLAERVDDYFDHDKWVESFSVNYTHDGKMIELTGEQEVAIQTAVGTHTSVITGGPGTGKTTTVKSLITELKKLFPHGRVFMAAPTGKAARRMAEVTGDDCTTLHRMMGMTPDSSPILSSFNNDDTLILDECSMMDINLLTAAIKHAGNRGRVIFIGDKNQLESIDTGAIMNDMILCRHMTVAELVDVQRQAALSDIVSGSYKVLAGELPDFNGPGGDLHHIEANTPEEIVAAIKNLVEDVIPKKYGFKTEDIQILSAMKTKEAGVTNLNDKLKVSFNPTALDWDTPSRALGNQVYHVGDRVMQTLNRYDLDIQNGEIGKIIEFDERKRKVVLDMGDRKVKLPYDNYPFMTHSWAKTVHKSQGSEYPVVIISMPSDHQYMLYRKSLFTAMTRGKCHVFIVSSKATLELTVKNGKMKNGLMMENAGNNNRMTHLPFLLAEAICEKSNHPALRKMAEASKIIKPPKPVYMIDTDSIIAPF</sequence>
<dbReference type="Proteomes" id="UP000637061">
    <property type="component" value="Unassembled WGS sequence"/>
</dbReference>
<dbReference type="Pfam" id="PF13604">
    <property type="entry name" value="AAA_30"/>
    <property type="match status" value="1"/>
</dbReference>
<evidence type="ECO:0000259" key="3">
    <source>
        <dbReference type="SMART" id="SM00382"/>
    </source>
</evidence>
<dbReference type="SMART" id="SM00382">
    <property type="entry name" value="AAA"/>
    <property type="match status" value="1"/>
</dbReference>
<dbReference type="GO" id="GO:0005524">
    <property type="term" value="F:ATP binding"/>
    <property type="evidence" value="ECO:0007669"/>
    <property type="project" value="UniProtKB-KW"/>
</dbReference>
<organism evidence="4 5">
    <name type="scientific">Pseudomonas putida</name>
    <name type="common">Arthrobacter siderocapsulatus</name>
    <dbReference type="NCBI Taxonomy" id="303"/>
    <lineage>
        <taxon>Bacteria</taxon>
        <taxon>Pseudomonadati</taxon>
        <taxon>Pseudomonadota</taxon>
        <taxon>Gammaproteobacteria</taxon>
        <taxon>Pseudomonadales</taxon>
        <taxon>Pseudomonadaceae</taxon>
        <taxon>Pseudomonas</taxon>
    </lineage>
</organism>
<dbReference type="PANTHER" id="PTHR43788:SF6">
    <property type="entry name" value="DNA HELICASE B"/>
    <property type="match status" value="1"/>
</dbReference>
<proteinExistence type="predicted"/>
<reference evidence="4" key="1">
    <citation type="submission" date="2020-12" db="EMBL/GenBank/DDBJ databases">
        <title>Enhanced detection system for hospital associated transmission using whole genome sequencing surveillance.</title>
        <authorList>
            <person name="Harrison L.H."/>
            <person name="Van Tyne D."/>
            <person name="Marsh J.W."/>
            <person name="Griffith M.P."/>
            <person name="Snyder D.J."/>
            <person name="Cooper V.S."/>
            <person name="Mustapha M."/>
        </authorList>
    </citation>
    <scope>NUCLEOTIDE SEQUENCE</scope>
    <source>
        <strain evidence="4">PSB00042</strain>
    </source>
</reference>
<dbReference type="InterPro" id="IPR027417">
    <property type="entry name" value="P-loop_NTPase"/>
</dbReference>
<dbReference type="Gene3D" id="3.40.50.300">
    <property type="entry name" value="P-loop containing nucleotide triphosphate hydrolases"/>
    <property type="match status" value="2"/>
</dbReference>
<comment type="caution">
    <text evidence="4">The sequence shown here is derived from an EMBL/GenBank/DDBJ whole genome shotgun (WGS) entry which is preliminary data.</text>
</comment>
<dbReference type="CDD" id="cd18809">
    <property type="entry name" value="SF1_C_RecD"/>
    <property type="match status" value="1"/>
</dbReference>
<dbReference type="InterPro" id="IPR050534">
    <property type="entry name" value="Coronavir_polyprotein_1ab"/>
</dbReference>
<dbReference type="SUPFAM" id="SSF52540">
    <property type="entry name" value="P-loop containing nucleoside triphosphate hydrolases"/>
    <property type="match status" value="1"/>
</dbReference>